<evidence type="ECO:0000256" key="11">
    <source>
        <dbReference type="HAMAP-Rule" id="MF_01021"/>
    </source>
</evidence>
<feature type="binding site" evidence="11">
    <location>
        <position position="77"/>
    </location>
    <ligand>
        <name>Mg(2+)</name>
        <dbReference type="ChEBI" id="CHEBI:18420"/>
    </ligand>
</feature>
<feature type="binding site" evidence="11">
    <location>
        <position position="91"/>
    </location>
    <ligand>
        <name>Zn(2+)</name>
        <dbReference type="ChEBI" id="CHEBI:29105"/>
        <note>ligand shared between dimeric partners</note>
    </ligand>
</feature>
<dbReference type="GO" id="GO:0008270">
    <property type="term" value="F:zinc ion binding"/>
    <property type="evidence" value="ECO:0007669"/>
    <property type="project" value="UniProtKB-UniRule"/>
</dbReference>
<keyword evidence="8 11" id="KW-0028">Amino-acid biosynthesis</keyword>
<feature type="binding site" evidence="11">
    <location>
        <position position="75"/>
    </location>
    <ligand>
        <name>Mg(2+)</name>
        <dbReference type="ChEBI" id="CHEBI:18420"/>
    </ligand>
</feature>
<protein>
    <recommendedName>
        <fullName evidence="11">Phosphoribosyl-AMP cyclohydrolase</fullName>
        <shortName evidence="11">PRA-CH</shortName>
        <ecNumber evidence="11">3.5.4.19</ecNumber>
    </recommendedName>
</protein>
<feature type="binding site" evidence="11">
    <location>
        <position position="73"/>
    </location>
    <ligand>
        <name>Mg(2+)</name>
        <dbReference type="ChEBI" id="CHEBI:18420"/>
    </ligand>
</feature>
<dbReference type="GO" id="GO:0005737">
    <property type="term" value="C:cytoplasm"/>
    <property type="evidence" value="ECO:0007669"/>
    <property type="project" value="UniProtKB-SubCell"/>
</dbReference>
<keyword evidence="11" id="KW-0862">Zinc</keyword>
<comment type="cofactor">
    <cofactor evidence="11">
        <name>Zn(2+)</name>
        <dbReference type="ChEBI" id="CHEBI:29105"/>
    </cofactor>
    <text evidence="11">Binds 1 zinc ion per subunit.</text>
</comment>
<name>A0A388TDF1_TERA1</name>
<gene>
    <name evidence="11" type="primary">hisI</name>
    <name evidence="13" type="ORF">NO1_2038</name>
</gene>
<dbReference type="InterPro" id="IPR026660">
    <property type="entry name" value="PRA-CH"/>
</dbReference>
<evidence type="ECO:0000256" key="6">
    <source>
        <dbReference type="ARBA" id="ARBA00008299"/>
    </source>
</evidence>
<evidence type="ECO:0000256" key="9">
    <source>
        <dbReference type="ARBA" id="ARBA00022801"/>
    </source>
</evidence>
<keyword evidence="10 11" id="KW-0368">Histidine biosynthesis</keyword>
<dbReference type="UniPathway" id="UPA00031">
    <property type="reaction ID" value="UER00008"/>
</dbReference>
<comment type="cofactor">
    <cofactor evidence="11">
        <name>Mg(2+)</name>
        <dbReference type="ChEBI" id="CHEBI:18420"/>
    </cofactor>
    <text evidence="11">Binds 1 Mg(2+) ion per subunit.</text>
</comment>
<evidence type="ECO:0000256" key="3">
    <source>
        <dbReference type="ARBA" id="ARBA00005169"/>
    </source>
</evidence>
<dbReference type="SUPFAM" id="SSF141734">
    <property type="entry name" value="HisI-like"/>
    <property type="match status" value="1"/>
</dbReference>
<comment type="subcellular location">
    <subcellularLocation>
        <location evidence="11">Cytoplasm</location>
    </subcellularLocation>
</comment>
<dbReference type="GO" id="GO:0004635">
    <property type="term" value="F:phosphoribosyl-AMP cyclohydrolase activity"/>
    <property type="evidence" value="ECO:0007669"/>
    <property type="project" value="UniProtKB-UniRule"/>
</dbReference>
<keyword evidence="14" id="KW-1185">Reference proteome</keyword>
<comment type="similarity">
    <text evidence="5">In the C-terminal section; belongs to the PRA-PH family.</text>
</comment>
<comment type="catalytic activity">
    <reaction evidence="1 11">
        <text>1-(5-phospho-beta-D-ribosyl)-5'-AMP + H2O = 1-(5-phospho-beta-D-ribosyl)-5-[(5-phospho-beta-D-ribosylamino)methylideneamino]imidazole-4-carboxamide</text>
        <dbReference type="Rhea" id="RHEA:20049"/>
        <dbReference type="ChEBI" id="CHEBI:15377"/>
        <dbReference type="ChEBI" id="CHEBI:58435"/>
        <dbReference type="ChEBI" id="CHEBI:59457"/>
        <dbReference type="EC" id="3.5.4.19"/>
    </reaction>
</comment>
<dbReference type="Gene3D" id="3.10.20.810">
    <property type="entry name" value="Phosphoribosyl-AMP cyclohydrolase"/>
    <property type="match status" value="1"/>
</dbReference>
<comment type="caution">
    <text evidence="13">The sequence shown here is derived from an EMBL/GenBank/DDBJ whole genome shotgun (WGS) entry which is preliminary data.</text>
</comment>
<comment type="similarity">
    <text evidence="6">In the N-terminal section; belongs to the PRA-CH family.</text>
</comment>
<dbReference type="GO" id="GO:0000287">
    <property type="term" value="F:magnesium ion binding"/>
    <property type="evidence" value="ECO:0007669"/>
    <property type="project" value="UniProtKB-UniRule"/>
</dbReference>
<accession>A0A388TDF1</accession>
<dbReference type="AlphaFoldDB" id="A0A388TDF1"/>
<evidence type="ECO:0000256" key="10">
    <source>
        <dbReference type="ARBA" id="ARBA00023102"/>
    </source>
</evidence>
<dbReference type="InterPro" id="IPR038019">
    <property type="entry name" value="PRib_AMP_CycHydrolase_sf"/>
</dbReference>
<evidence type="ECO:0000256" key="8">
    <source>
        <dbReference type="ARBA" id="ARBA00022605"/>
    </source>
</evidence>
<comment type="subunit">
    <text evidence="11">Homodimer.</text>
</comment>
<sequence>MLALKYDAAGLIPAIVQDYQDGAVLMQAYMNAEALQKTLASGETWFYSRSRQTLWHKGETSGHIQKVKEIYADCDQDCLLLKVEQVGNIACHTGQRSCFYERIK</sequence>
<dbReference type="NCBIfam" id="NF000768">
    <property type="entry name" value="PRK00051.1"/>
    <property type="match status" value="1"/>
</dbReference>
<dbReference type="EMBL" id="BGZN01000113">
    <property type="protein sequence ID" value="GBR74953.1"/>
    <property type="molecule type" value="Genomic_DNA"/>
</dbReference>
<evidence type="ECO:0000259" key="12">
    <source>
        <dbReference type="Pfam" id="PF01502"/>
    </source>
</evidence>
<keyword evidence="11" id="KW-0479">Metal-binding</keyword>
<comment type="catalytic activity">
    <reaction evidence="2">
        <text>1-(5-phospho-beta-D-ribosyl)-ATP + H2O = 1-(5-phospho-beta-D-ribosyl)-5'-AMP + diphosphate + H(+)</text>
        <dbReference type="Rhea" id="RHEA:22828"/>
        <dbReference type="ChEBI" id="CHEBI:15377"/>
        <dbReference type="ChEBI" id="CHEBI:15378"/>
        <dbReference type="ChEBI" id="CHEBI:33019"/>
        <dbReference type="ChEBI" id="CHEBI:59457"/>
        <dbReference type="ChEBI" id="CHEBI:73183"/>
        <dbReference type="EC" id="3.6.1.31"/>
    </reaction>
</comment>
<evidence type="ECO:0000256" key="1">
    <source>
        <dbReference type="ARBA" id="ARBA00000024"/>
    </source>
</evidence>
<comment type="similarity">
    <text evidence="11">Belongs to the PRA-CH family.</text>
</comment>
<comment type="pathway">
    <text evidence="3 11">Amino-acid biosynthesis; L-histidine biosynthesis; L-histidine from 5-phospho-alpha-D-ribose 1-diphosphate: step 3/9.</text>
</comment>
<comment type="pathway">
    <text evidence="4">Amino-acid biosynthesis; L-histidine biosynthesis; L-histidine from 5-phospho-alpha-D-ribose 1-diphosphate: step 2/9.</text>
</comment>
<dbReference type="PANTHER" id="PTHR42945:SF1">
    <property type="entry name" value="HISTIDINE BIOSYNTHESIS BIFUNCTIONAL PROTEIN HIS7"/>
    <property type="match status" value="1"/>
</dbReference>
<feature type="binding site" evidence="11">
    <location>
        <position position="74"/>
    </location>
    <ligand>
        <name>Zn(2+)</name>
        <dbReference type="ChEBI" id="CHEBI:29105"/>
        <note>ligand shared between dimeric partners</note>
    </ligand>
</feature>
<dbReference type="EC" id="3.5.4.19" evidence="11"/>
<evidence type="ECO:0000256" key="5">
    <source>
        <dbReference type="ARBA" id="ARBA00007731"/>
    </source>
</evidence>
<feature type="domain" description="Phosphoribosyl-AMP cyclohydrolase" evidence="12">
    <location>
        <begin position="26"/>
        <end position="100"/>
    </location>
</feature>
<dbReference type="FunFam" id="3.10.20.810:FF:000001">
    <property type="entry name" value="Histidine biosynthesis bifunctional protein HisIE"/>
    <property type="match status" value="1"/>
</dbReference>
<organism evidence="13 14">
    <name type="scientific">Termititenax aidoneus</name>
    <dbReference type="NCBI Taxonomy" id="2218524"/>
    <lineage>
        <taxon>Bacteria</taxon>
        <taxon>Bacillati</taxon>
        <taxon>Candidatus Margulisiibacteriota</taxon>
        <taxon>Candidatus Termititenacia</taxon>
        <taxon>Candidatus Termititenacales</taxon>
        <taxon>Candidatus Termititenacaceae</taxon>
        <taxon>Candidatus Termititenax</taxon>
    </lineage>
</organism>
<dbReference type="Proteomes" id="UP000269352">
    <property type="component" value="Unassembled WGS sequence"/>
</dbReference>
<evidence type="ECO:0000256" key="2">
    <source>
        <dbReference type="ARBA" id="ARBA00001460"/>
    </source>
</evidence>
<dbReference type="GO" id="GO:0000105">
    <property type="term" value="P:L-histidine biosynthetic process"/>
    <property type="evidence" value="ECO:0007669"/>
    <property type="project" value="UniProtKB-UniRule"/>
</dbReference>
<evidence type="ECO:0000256" key="4">
    <source>
        <dbReference type="ARBA" id="ARBA00005204"/>
    </source>
</evidence>
<comment type="function">
    <text evidence="11">Catalyzes the hydrolysis of the adenine ring of phosphoribosyl-AMP.</text>
</comment>
<dbReference type="HAMAP" id="MF_01021">
    <property type="entry name" value="HisI"/>
    <property type="match status" value="1"/>
</dbReference>
<evidence type="ECO:0000313" key="14">
    <source>
        <dbReference type="Proteomes" id="UP000269352"/>
    </source>
</evidence>
<keyword evidence="9 11" id="KW-0378">Hydrolase</keyword>
<evidence type="ECO:0000313" key="13">
    <source>
        <dbReference type="EMBL" id="GBR74953.1"/>
    </source>
</evidence>
<keyword evidence="11" id="KW-0460">Magnesium</keyword>
<feature type="binding site" evidence="11">
    <location>
        <position position="98"/>
    </location>
    <ligand>
        <name>Zn(2+)</name>
        <dbReference type="ChEBI" id="CHEBI:29105"/>
        <note>ligand shared between dimeric partners</note>
    </ligand>
</feature>
<dbReference type="GO" id="GO:0004636">
    <property type="term" value="F:phosphoribosyl-ATP diphosphatase activity"/>
    <property type="evidence" value="ECO:0007669"/>
    <property type="project" value="UniProtKB-EC"/>
</dbReference>
<dbReference type="PANTHER" id="PTHR42945">
    <property type="entry name" value="HISTIDINE BIOSYNTHESIS BIFUNCTIONAL PROTEIN"/>
    <property type="match status" value="1"/>
</dbReference>
<evidence type="ECO:0000256" key="7">
    <source>
        <dbReference type="ARBA" id="ARBA00022490"/>
    </source>
</evidence>
<dbReference type="InterPro" id="IPR002496">
    <property type="entry name" value="PRib_AMP_CycHydrolase_dom"/>
</dbReference>
<reference evidence="13 14" key="1">
    <citation type="journal article" date="2019" name="ISME J.">
        <title>Genome analyses of uncultured TG2/ZB3 bacteria in 'Margulisbacteria' specifically attached to ectosymbiotic spirochetes of protists in the termite gut.</title>
        <authorList>
            <person name="Utami Y.D."/>
            <person name="Kuwahara H."/>
            <person name="Igai K."/>
            <person name="Murakami T."/>
            <person name="Sugaya K."/>
            <person name="Morikawa T."/>
            <person name="Nagura Y."/>
            <person name="Yuki M."/>
            <person name="Deevong P."/>
            <person name="Inoue T."/>
            <person name="Kihara K."/>
            <person name="Lo N."/>
            <person name="Yamada A."/>
            <person name="Ohkuma M."/>
            <person name="Hongoh Y."/>
        </authorList>
    </citation>
    <scope>NUCLEOTIDE SEQUENCE [LARGE SCALE GENOMIC DNA]</scope>
    <source>
        <strain evidence="13">NkOx7-01</strain>
    </source>
</reference>
<keyword evidence="7 11" id="KW-0963">Cytoplasm</keyword>
<proteinExistence type="inferred from homology"/>
<dbReference type="Pfam" id="PF01502">
    <property type="entry name" value="PRA-CH"/>
    <property type="match status" value="1"/>
</dbReference>